<dbReference type="InterPro" id="IPR036393">
    <property type="entry name" value="AceGlu_kinase-like_sf"/>
</dbReference>
<accession>A0A382HZM9</accession>
<keyword evidence="2" id="KW-0547">Nucleotide-binding</keyword>
<keyword evidence="4" id="KW-0067">ATP-binding</keyword>
<evidence type="ECO:0008006" key="6">
    <source>
        <dbReference type="Google" id="ProtNLM"/>
    </source>
</evidence>
<dbReference type="GO" id="GO:0005524">
    <property type="term" value="F:ATP binding"/>
    <property type="evidence" value="ECO:0007669"/>
    <property type="project" value="UniProtKB-KW"/>
</dbReference>
<evidence type="ECO:0000256" key="4">
    <source>
        <dbReference type="ARBA" id="ARBA00022840"/>
    </source>
</evidence>
<evidence type="ECO:0000256" key="3">
    <source>
        <dbReference type="ARBA" id="ARBA00022777"/>
    </source>
</evidence>
<dbReference type="AlphaFoldDB" id="A0A382HZM9"/>
<keyword evidence="1" id="KW-0808">Transferase</keyword>
<dbReference type="GO" id="GO:0004349">
    <property type="term" value="F:glutamate 5-kinase activity"/>
    <property type="evidence" value="ECO:0007669"/>
    <property type="project" value="TreeGrafter"/>
</dbReference>
<evidence type="ECO:0000256" key="1">
    <source>
        <dbReference type="ARBA" id="ARBA00022679"/>
    </source>
</evidence>
<name>A0A382HZM9_9ZZZZ</name>
<feature type="non-terminal residue" evidence="5">
    <location>
        <position position="64"/>
    </location>
</feature>
<protein>
    <recommendedName>
        <fullName evidence="6">Glutamate 5-kinase</fullName>
    </recommendedName>
</protein>
<proteinExistence type="predicted"/>
<sequence>VIVSSGAIAIGCKYLGIKKNSLKVDKSQAVASIGQIELMNFYKNIFNKSKIKISQILLTLDDTE</sequence>
<gene>
    <name evidence="5" type="ORF">METZ01_LOCUS245393</name>
</gene>
<dbReference type="Gene3D" id="3.40.1160.10">
    <property type="entry name" value="Acetylglutamate kinase-like"/>
    <property type="match status" value="1"/>
</dbReference>
<feature type="non-terminal residue" evidence="5">
    <location>
        <position position="1"/>
    </location>
</feature>
<dbReference type="PANTHER" id="PTHR43654:SF1">
    <property type="entry name" value="ISOPENTENYL PHOSPHATE KINASE"/>
    <property type="match status" value="1"/>
</dbReference>
<evidence type="ECO:0000313" key="5">
    <source>
        <dbReference type="EMBL" id="SVB92539.1"/>
    </source>
</evidence>
<evidence type="ECO:0000256" key="2">
    <source>
        <dbReference type="ARBA" id="ARBA00022741"/>
    </source>
</evidence>
<dbReference type="GO" id="GO:0005829">
    <property type="term" value="C:cytosol"/>
    <property type="evidence" value="ECO:0007669"/>
    <property type="project" value="TreeGrafter"/>
</dbReference>
<keyword evidence="3" id="KW-0418">Kinase</keyword>
<organism evidence="5">
    <name type="scientific">marine metagenome</name>
    <dbReference type="NCBI Taxonomy" id="408172"/>
    <lineage>
        <taxon>unclassified sequences</taxon>
        <taxon>metagenomes</taxon>
        <taxon>ecological metagenomes</taxon>
    </lineage>
</organism>
<reference evidence="5" key="1">
    <citation type="submission" date="2018-05" db="EMBL/GenBank/DDBJ databases">
        <authorList>
            <person name="Lanie J.A."/>
            <person name="Ng W.-L."/>
            <person name="Kazmierczak K.M."/>
            <person name="Andrzejewski T.M."/>
            <person name="Davidsen T.M."/>
            <person name="Wayne K.J."/>
            <person name="Tettelin H."/>
            <person name="Glass J.I."/>
            <person name="Rusch D."/>
            <person name="Podicherti R."/>
            <person name="Tsui H.-C.T."/>
            <person name="Winkler M.E."/>
        </authorList>
    </citation>
    <scope>NUCLEOTIDE SEQUENCE</scope>
</reference>
<dbReference type="SUPFAM" id="SSF53633">
    <property type="entry name" value="Carbamate kinase-like"/>
    <property type="match status" value="1"/>
</dbReference>
<dbReference type="EMBL" id="UINC01064154">
    <property type="protein sequence ID" value="SVB92539.1"/>
    <property type="molecule type" value="Genomic_DNA"/>
</dbReference>
<dbReference type="PANTHER" id="PTHR43654">
    <property type="entry name" value="GLUTAMATE 5-KINASE"/>
    <property type="match status" value="1"/>
</dbReference>